<keyword evidence="3" id="KW-0963">Cytoplasm</keyword>
<dbReference type="OrthoDB" id="10250990at2759"/>
<dbReference type="AlphaFoldDB" id="A0E3R3"/>
<keyword evidence="5" id="KW-0677">Repeat</keyword>
<proteinExistence type="inferred from homology"/>
<reference evidence="11 12" key="1">
    <citation type="journal article" date="2006" name="Nature">
        <title>Global trends of whole-genome duplications revealed by the ciliate Paramecium tetraurelia.</title>
        <authorList>
            <consortium name="Genoscope"/>
            <person name="Aury J.-M."/>
            <person name="Jaillon O."/>
            <person name="Duret L."/>
            <person name="Noel B."/>
            <person name="Jubin C."/>
            <person name="Porcel B.M."/>
            <person name="Segurens B."/>
            <person name="Daubin V."/>
            <person name="Anthouard V."/>
            <person name="Aiach N."/>
            <person name="Arnaiz O."/>
            <person name="Billaut A."/>
            <person name="Beisson J."/>
            <person name="Blanc I."/>
            <person name="Bouhouche K."/>
            <person name="Camara F."/>
            <person name="Duharcourt S."/>
            <person name="Guigo R."/>
            <person name="Gogendeau D."/>
            <person name="Katinka M."/>
            <person name="Keller A.-M."/>
            <person name="Kissmehl R."/>
            <person name="Klotz C."/>
            <person name="Koll F."/>
            <person name="Le Moue A."/>
            <person name="Lepere C."/>
            <person name="Malinsky S."/>
            <person name="Nowacki M."/>
            <person name="Nowak J.K."/>
            <person name="Plattner H."/>
            <person name="Poulain J."/>
            <person name="Ruiz F."/>
            <person name="Serrano V."/>
            <person name="Zagulski M."/>
            <person name="Dessen P."/>
            <person name="Betermier M."/>
            <person name="Weissenbach J."/>
            <person name="Scarpelli C."/>
            <person name="Schachter V."/>
            <person name="Sperling L."/>
            <person name="Meyer E."/>
            <person name="Cohen J."/>
            <person name="Wincker P."/>
        </authorList>
    </citation>
    <scope>NUCLEOTIDE SEQUENCE [LARGE SCALE GENOMIC DNA]</scope>
    <source>
        <strain evidence="11 12">Stock d4-2</strain>
    </source>
</reference>
<dbReference type="FunCoup" id="A0E3R3">
    <property type="interactions" value="2"/>
</dbReference>
<dbReference type="GO" id="GO:0005737">
    <property type="term" value="C:cytoplasm"/>
    <property type="evidence" value="ECO:0000318"/>
    <property type="project" value="GO_Central"/>
</dbReference>
<dbReference type="HOGENOM" id="CLU_034806_0_0_1"/>
<sequence>MSRITQELLRRRAEHNEMMLTNLEEISIHQEEILKIENLDVYCRHLKILLLQNNIIERMENLNKLRELEYLNLALNNIKLIEGIENCESLMKLDLTVNFVDLQKFRKIYLVLKELYLTGNPCTDWKGYRDYVIGQVDSLHSLDGKEITHTERIKAKQILPQLQKELIYAIEEEKIKEEQRMHEEKIRKEMNPDSEDKVAYTPETRKEMYLRQAKEKEDKERQRNPEKFKVKQETPLYMNDGRIRQCDEGGYKPIVNNWEDPENVTFKMIIPKYLDTSLIQVNVNPTYVSVRVKDKLTQIRLDEEVFAEKSKIQRSEITGELVITMPKVSPNEILKQIAERKKKEEQQKQQEQIKQQEMKQKQEKQNLDMLIQRAQAKLTQQIDDDIPDLE</sequence>
<dbReference type="SUPFAM" id="SSF52058">
    <property type="entry name" value="L domain-like"/>
    <property type="match status" value="1"/>
</dbReference>
<dbReference type="Pfam" id="PF23602">
    <property type="entry name" value="CS_DNAAF11_C"/>
    <property type="match status" value="1"/>
</dbReference>
<dbReference type="STRING" id="5888.A0E3R3"/>
<dbReference type="RefSeq" id="XP_001457327.1">
    <property type="nucleotide sequence ID" value="XM_001457290.1"/>
</dbReference>
<dbReference type="KEGG" id="ptm:GSPATT00023103001"/>
<dbReference type="Gene3D" id="3.80.10.10">
    <property type="entry name" value="Ribonuclease Inhibitor"/>
    <property type="match status" value="1"/>
</dbReference>
<comment type="subcellular location">
    <subcellularLocation>
        <location evidence="1">Cell projection</location>
        <location evidence="1">Cilium</location>
    </subcellularLocation>
    <subcellularLocation>
        <location evidence="2">Cytoplasm</location>
    </subcellularLocation>
</comment>
<dbReference type="PROSITE" id="PS51450">
    <property type="entry name" value="LRR"/>
    <property type="match status" value="2"/>
</dbReference>
<gene>
    <name evidence="11" type="ORF">GSPATT00023103001</name>
</gene>
<dbReference type="OMA" id="WREYLIT"/>
<protein>
    <recommendedName>
        <fullName evidence="10">Dynein axonemal assembly factor 11-like CS domain-containing protein</fullName>
    </recommendedName>
</protein>
<evidence type="ECO:0000259" key="10">
    <source>
        <dbReference type="Pfam" id="PF23602"/>
    </source>
</evidence>
<keyword evidence="7" id="KW-0966">Cell projection</keyword>
<dbReference type="GeneID" id="5043112"/>
<dbReference type="InParanoid" id="A0E3R3"/>
<name>A0E3R3_PARTE</name>
<feature type="domain" description="Dynein axonemal assembly factor 11-like CS" evidence="10">
    <location>
        <begin position="210"/>
        <end position="327"/>
    </location>
</feature>
<keyword evidence="4" id="KW-0433">Leucine-rich repeat</keyword>
<dbReference type="Proteomes" id="UP000000600">
    <property type="component" value="Unassembled WGS sequence"/>
</dbReference>
<dbReference type="PANTHER" id="PTHR18849">
    <property type="entry name" value="LEUCINE RICH REPEAT PROTEIN"/>
    <property type="match status" value="1"/>
</dbReference>
<dbReference type="FunFam" id="3.80.10.10:FF:000052">
    <property type="entry name" value="Leucine rich repeat containing 6"/>
    <property type="match status" value="1"/>
</dbReference>
<evidence type="ECO:0000256" key="3">
    <source>
        <dbReference type="ARBA" id="ARBA00022490"/>
    </source>
</evidence>
<evidence type="ECO:0000256" key="9">
    <source>
        <dbReference type="SAM" id="MobiDB-lite"/>
    </source>
</evidence>
<evidence type="ECO:0000256" key="7">
    <source>
        <dbReference type="ARBA" id="ARBA00023273"/>
    </source>
</evidence>
<dbReference type="eggNOG" id="KOG0531">
    <property type="taxonomic scope" value="Eukaryota"/>
</dbReference>
<evidence type="ECO:0000256" key="4">
    <source>
        <dbReference type="ARBA" id="ARBA00022614"/>
    </source>
</evidence>
<dbReference type="InterPro" id="IPR032675">
    <property type="entry name" value="LRR_dom_sf"/>
</dbReference>
<dbReference type="SMART" id="SM00365">
    <property type="entry name" value="LRR_SD22"/>
    <property type="match status" value="3"/>
</dbReference>
<accession>A0E3R3</accession>
<evidence type="ECO:0000256" key="5">
    <source>
        <dbReference type="ARBA" id="ARBA00022737"/>
    </source>
</evidence>
<dbReference type="InterPro" id="IPR008978">
    <property type="entry name" value="HSP20-like_chaperone"/>
</dbReference>
<evidence type="ECO:0000313" key="12">
    <source>
        <dbReference type="Proteomes" id="UP000000600"/>
    </source>
</evidence>
<dbReference type="InterPro" id="IPR001611">
    <property type="entry name" value="Leu-rich_rpt"/>
</dbReference>
<dbReference type="InterPro" id="IPR056496">
    <property type="entry name" value="CS_DNAAF11_C"/>
</dbReference>
<keyword evidence="6" id="KW-0969">Cilium</keyword>
<keyword evidence="12" id="KW-1185">Reference proteome</keyword>
<feature type="region of interest" description="Disordered" evidence="9">
    <location>
        <begin position="340"/>
        <end position="366"/>
    </location>
</feature>
<organism evidence="11 12">
    <name type="scientific">Paramecium tetraurelia</name>
    <dbReference type="NCBI Taxonomy" id="5888"/>
    <lineage>
        <taxon>Eukaryota</taxon>
        <taxon>Sar</taxon>
        <taxon>Alveolata</taxon>
        <taxon>Ciliophora</taxon>
        <taxon>Intramacronucleata</taxon>
        <taxon>Oligohymenophorea</taxon>
        <taxon>Peniculida</taxon>
        <taxon>Parameciidae</taxon>
        <taxon>Paramecium</taxon>
    </lineage>
</organism>
<dbReference type="EMBL" id="CT868657">
    <property type="protein sequence ID" value="CAK89930.1"/>
    <property type="molecule type" value="Genomic_DNA"/>
</dbReference>
<evidence type="ECO:0000256" key="8">
    <source>
        <dbReference type="ARBA" id="ARBA00049982"/>
    </source>
</evidence>
<dbReference type="GO" id="GO:0005929">
    <property type="term" value="C:cilium"/>
    <property type="evidence" value="ECO:0007669"/>
    <property type="project" value="UniProtKB-SubCell"/>
</dbReference>
<evidence type="ECO:0000256" key="2">
    <source>
        <dbReference type="ARBA" id="ARBA00004496"/>
    </source>
</evidence>
<comment type="similarity">
    <text evidence="8">Belongs to the tilB family.</text>
</comment>
<evidence type="ECO:0000313" key="11">
    <source>
        <dbReference type="EMBL" id="CAK89930.1"/>
    </source>
</evidence>
<dbReference type="PANTHER" id="PTHR18849:SF0">
    <property type="entry name" value="CILIA- AND FLAGELLA-ASSOCIATED PROTEIN 410-RELATED"/>
    <property type="match status" value="1"/>
</dbReference>
<evidence type="ECO:0000256" key="6">
    <source>
        <dbReference type="ARBA" id="ARBA00023069"/>
    </source>
</evidence>
<dbReference type="SUPFAM" id="SSF49764">
    <property type="entry name" value="HSP20-like chaperones"/>
    <property type="match status" value="1"/>
</dbReference>
<evidence type="ECO:0000256" key="1">
    <source>
        <dbReference type="ARBA" id="ARBA00004138"/>
    </source>
</evidence>
<feature type="compositionally biased region" description="Basic and acidic residues" evidence="9">
    <location>
        <begin position="354"/>
        <end position="366"/>
    </location>
</feature>